<gene>
    <name evidence="1" type="ORF">FPRO_02881</name>
</gene>
<name>A0A1L7V7S4_FUSPR</name>
<dbReference type="RefSeq" id="XP_031077452.1">
    <property type="nucleotide sequence ID" value="XM_031226969.1"/>
</dbReference>
<proteinExistence type="predicted"/>
<reference evidence="2" key="1">
    <citation type="journal article" date="2016" name="Genome Biol. Evol.">
        <title>Comparative 'omics' of the Fusarium fujikuroi species complex highlights differences in genetic potential and metabolite synthesis.</title>
        <authorList>
            <person name="Niehaus E.-M."/>
            <person name="Muensterkoetter M."/>
            <person name="Proctor R.H."/>
            <person name="Brown D.W."/>
            <person name="Sharon A."/>
            <person name="Idan Y."/>
            <person name="Oren-Young L."/>
            <person name="Sieber C.M."/>
            <person name="Novak O."/>
            <person name="Pencik A."/>
            <person name="Tarkowska D."/>
            <person name="Hromadova K."/>
            <person name="Freeman S."/>
            <person name="Maymon M."/>
            <person name="Elazar M."/>
            <person name="Youssef S.A."/>
            <person name="El-Shabrawy E.S.M."/>
            <person name="Shalaby A.B.A."/>
            <person name="Houterman P."/>
            <person name="Brock N.L."/>
            <person name="Burkhardt I."/>
            <person name="Tsavkelova E.A."/>
            <person name="Dickschat J.S."/>
            <person name="Galuszka P."/>
            <person name="Gueldener U."/>
            <person name="Tudzynski B."/>
        </authorList>
    </citation>
    <scope>NUCLEOTIDE SEQUENCE [LARGE SCALE GENOMIC DNA]</scope>
    <source>
        <strain evidence="2">ET1</strain>
    </source>
</reference>
<dbReference type="Proteomes" id="UP000183971">
    <property type="component" value="Unassembled WGS sequence"/>
</dbReference>
<dbReference type="VEuPathDB" id="FungiDB:FPRO_02881"/>
<evidence type="ECO:0000313" key="2">
    <source>
        <dbReference type="Proteomes" id="UP000183971"/>
    </source>
</evidence>
<evidence type="ECO:0000313" key="1">
    <source>
        <dbReference type="EMBL" id="CZR36859.1"/>
    </source>
</evidence>
<dbReference type="EMBL" id="FJOF01000002">
    <property type="protein sequence ID" value="CZR36859.1"/>
    <property type="molecule type" value="Genomic_DNA"/>
</dbReference>
<organism evidence="1 2">
    <name type="scientific">Fusarium proliferatum (strain ET1)</name>
    <name type="common">Orchid endophyte fungus</name>
    <dbReference type="NCBI Taxonomy" id="1227346"/>
    <lineage>
        <taxon>Eukaryota</taxon>
        <taxon>Fungi</taxon>
        <taxon>Dikarya</taxon>
        <taxon>Ascomycota</taxon>
        <taxon>Pezizomycotina</taxon>
        <taxon>Sordariomycetes</taxon>
        <taxon>Hypocreomycetidae</taxon>
        <taxon>Hypocreales</taxon>
        <taxon>Nectriaceae</taxon>
        <taxon>Fusarium</taxon>
        <taxon>Fusarium fujikuroi species complex</taxon>
    </lineage>
</organism>
<accession>A0A1L7V7S4</accession>
<sequence length="42" mass="5185">MLMAVMKPRAIRLYSKIFFTHHRLVYLLKVHAIQRHNIVPWR</sequence>
<comment type="caution">
    <text evidence="1">The sequence shown here is derived from an EMBL/GenBank/DDBJ whole genome shotgun (WGS) entry which is preliminary data.</text>
</comment>
<dbReference type="GeneID" id="42047766"/>
<protein>
    <submittedName>
        <fullName evidence="1">Uncharacterized protein</fullName>
    </submittedName>
</protein>
<dbReference type="AlphaFoldDB" id="A0A1L7V7S4"/>
<keyword evidence="2" id="KW-1185">Reference proteome</keyword>